<dbReference type="OrthoDB" id="9814826at2"/>
<dbReference type="InterPro" id="IPR036390">
    <property type="entry name" value="WH_DNA-bd_sf"/>
</dbReference>
<dbReference type="InterPro" id="IPR005149">
    <property type="entry name" value="Tscrpt_reg_PadR_N"/>
</dbReference>
<reference evidence="2 3" key="1">
    <citation type="submission" date="2016-04" db="EMBL/GenBank/DDBJ databases">
        <authorList>
            <consortium name="Pathogen Informatics"/>
        </authorList>
    </citation>
    <scope>NUCLEOTIDE SEQUENCE [LARGE SCALE GENOMIC DNA]</scope>
    <source>
        <strain evidence="2 3">H050680373</strain>
    </source>
</reference>
<evidence type="ECO:0000313" key="3">
    <source>
        <dbReference type="Proteomes" id="UP000076848"/>
    </source>
</evidence>
<feature type="domain" description="Transcription regulator PadR N-terminal" evidence="1">
    <location>
        <begin position="62"/>
        <end position="130"/>
    </location>
</feature>
<keyword evidence="3" id="KW-1185">Reference proteome</keyword>
<evidence type="ECO:0000259" key="1">
    <source>
        <dbReference type="Pfam" id="PF03551"/>
    </source>
</evidence>
<dbReference type="EMBL" id="FKIF01000002">
    <property type="protein sequence ID" value="SAI67804.1"/>
    <property type="molecule type" value="Genomic_DNA"/>
</dbReference>
<dbReference type="PANTHER" id="PTHR43252:SF7">
    <property type="entry name" value="TRANSCRIPTIONAL REGULATOR YQJI"/>
    <property type="match status" value="1"/>
</dbReference>
<evidence type="ECO:0000313" key="2">
    <source>
        <dbReference type="EMBL" id="SAI67804.1"/>
    </source>
</evidence>
<dbReference type="SUPFAM" id="SSF46785">
    <property type="entry name" value="Winged helix' DNA-binding domain"/>
    <property type="match status" value="1"/>
</dbReference>
<protein>
    <submittedName>
        <fullName evidence="2">PadR family transcriptional regulator</fullName>
    </submittedName>
</protein>
<accession>A0A157SBS2</accession>
<dbReference type="Proteomes" id="UP000076848">
    <property type="component" value="Unassembled WGS sequence"/>
</dbReference>
<dbReference type="InterPro" id="IPR036388">
    <property type="entry name" value="WH-like_DNA-bd_sf"/>
</dbReference>
<dbReference type="AlphaFoldDB" id="A0A157SBS2"/>
<name>A0A157SBS2_9BORD</name>
<organism evidence="2 3">
    <name type="scientific">Bordetella ansorpii</name>
    <dbReference type="NCBI Taxonomy" id="288768"/>
    <lineage>
        <taxon>Bacteria</taxon>
        <taxon>Pseudomonadati</taxon>
        <taxon>Pseudomonadota</taxon>
        <taxon>Betaproteobacteria</taxon>
        <taxon>Burkholderiales</taxon>
        <taxon>Alcaligenaceae</taxon>
        <taxon>Bordetella</taxon>
    </lineage>
</organism>
<dbReference type="PANTHER" id="PTHR43252">
    <property type="entry name" value="TRANSCRIPTIONAL REGULATOR YQJI"/>
    <property type="match status" value="1"/>
</dbReference>
<dbReference type="Gene3D" id="1.10.10.10">
    <property type="entry name" value="Winged helix-like DNA-binding domain superfamily/Winged helix DNA-binding domain"/>
    <property type="match status" value="1"/>
</dbReference>
<dbReference type="RefSeq" id="WP_082852955.1">
    <property type="nucleotide sequence ID" value="NZ_FKIF01000002.1"/>
</dbReference>
<sequence>MHFPWQGFSRGHSPRHWFGMGGPRGGRHGRGGGWMGGGWGGMGDDGFTRGRKFGADELQLMLLAMLQEQPRHGYELIKALETRSNGFYTPSPGVVYPALTYLEELDYATVEVHGNRKRYHLAEAGRVHLDENRERVDLIFAGLAHAARKMAWMKQWGGQDGAAETPAGPQGGGWVKELDEARHALKMALFRRSEADADEQRRLADILRRATAEIEQGGPCQPPKA</sequence>
<dbReference type="Pfam" id="PF03551">
    <property type="entry name" value="PadR"/>
    <property type="match status" value="1"/>
</dbReference>
<gene>
    <name evidence="2" type="primary">yqjI</name>
    <name evidence="2" type="ORF">SAMEA3906486_01727</name>
</gene>
<dbReference type="STRING" id="288768.SAMEA3906486_01727"/>
<proteinExistence type="predicted"/>